<feature type="signal peptide" evidence="1">
    <location>
        <begin position="1"/>
        <end position="18"/>
    </location>
</feature>
<dbReference type="InterPro" id="IPR019844">
    <property type="entry name" value="CSD_CS"/>
</dbReference>
<dbReference type="PROSITE" id="PS00352">
    <property type="entry name" value="CSD_1"/>
    <property type="match status" value="1"/>
</dbReference>
<dbReference type="InterPro" id="IPR012340">
    <property type="entry name" value="NA-bd_OB-fold"/>
</dbReference>
<dbReference type="InterPro" id="IPR011129">
    <property type="entry name" value="CSD"/>
</dbReference>
<dbReference type="STRING" id="54126.H3EKP8"/>
<keyword evidence="5" id="KW-1185">Reference proteome</keyword>
<dbReference type="AlphaFoldDB" id="H3EKP8"/>
<accession>A0A2A6C7V2</accession>
<dbReference type="Pfam" id="PF00313">
    <property type="entry name" value="CSD"/>
    <property type="match status" value="1"/>
</dbReference>
<dbReference type="EnsemblMetazoa" id="PPA10333.1">
    <property type="protein sequence ID" value="PPA10333.1"/>
    <property type="gene ID" value="WBGene00099887"/>
</dbReference>
<dbReference type="InterPro" id="IPR002059">
    <property type="entry name" value="CSP_DNA-bd"/>
</dbReference>
<feature type="chain" id="PRO_5042455157" evidence="1">
    <location>
        <begin position="19"/>
        <end position="184"/>
    </location>
</feature>
<evidence type="ECO:0000313" key="5">
    <source>
        <dbReference type="Proteomes" id="UP000005239"/>
    </source>
</evidence>
<reference evidence="5" key="1">
    <citation type="journal article" date="2008" name="Nat. Genet.">
        <title>The Pristionchus pacificus genome provides a unique perspective on nematode lifestyle and parasitism.</title>
        <authorList>
            <person name="Dieterich C."/>
            <person name="Clifton S.W."/>
            <person name="Schuster L.N."/>
            <person name="Chinwalla A."/>
            <person name="Delehaunty K."/>
            <person name="Dinkelacker I."/>
            <person name="Fulton L."/>
            <person name="Fulton R."/>
            <person name="Godfrey J."/>
            <person name="Minx P."/>
            <person name="Mitreva M."/>
            <person name="Roeseler W."/>
            <person name="Tian H."/>
            <person name="Witte H."/>
            <person name="Yang S.P."/>
            <person name="Wilson R.K."/>
            <person name="Sommer R.J."/>
        </authorList>
    </citation>
    <scope>NUCLEOTIDE SEQUENCE [LARGE SCALE GENOMIC DNA]</scope>
    <source>
        <strain evidence="5">PS312</strain>
    </source>
</reference>
<keyword evidence="1" id="KW-0732">Signal</keyword>
<dbReference type="GO" id="GO:0003676">
    <property type="term" value="F:nucleic acid binding"/>
    <property type="evidence" value="ECO:0000318"/>
    <property type="project" value="GO_Central"/>
</dbReference>
<dbReference type="GO" id="GO:0010468">
    <property type="term" value="P:regulation of gene expression"/>
    <property type="evidence" value="ECO:0000318"/>
    <property type="project" value="GO_Central"/>
</dbReference>
<dbReference type="OrthoDB" id="203339at2759"/>
<reference evidence="4" key="2">
    <citation type="submission" date="2022-06" db="UniProtKB">
        <authorList>
            <consortium name="EnsemblMetazoa"/>
        </authorList>
    </citation>
    <scope>IDENTIFICATION</scope>
    <source>
        <strain evidence="4">PS312</strain>
    </source>
</reference>
<protein>
    <submittedName>
        <fullName evidence="4">CSD domain-containing protein</fullName>
    </submittedName>
</protein>
<gene>
    <name evidence="4" type="primary">WBGene00278577</name>
    <name evidence="3" type="synonym">WBGene00099887</name>
</gene>
<dbReference type="CDD" id="cd04458">
    <property type="entry name" value="CSP_CDS"/>
    <property type="match status" value="1"/>
</dbReference>
<dbReference type="SUPFAM" id="SSF50249">
    <property type="entry name" value="Nucleic acid-binding proteins"/>
    <property type="match status" value="1"/>
</dbReference>
<evidence type="ECO:0000313" key="3">
    <source>
        <dbReference type="EnsemblMetazoa" id="PPA10333.1"/>
    </source>
</evidence>
<name>H3EKP8_PRIPA</name>
<evidence type="ECO:0000313" key="4">
    <source>
        <dbReference type="EnsemblMetazoa" id="PPA40208.1"/>
    </source>
</evidence>
<dbReference type="PROSITE" id="PS51857">
    <property type="entry name" value="CSD_2"/>
    <property type="match status" value="1"/>
</dbReference>
<proteinExistence type="predicted"/>
<accession>H3EKP8</accession>
<dbReference type="Gene3D" id="2.40.50.140">
    <property type="entry name" value="Nucleic acid-binding proteins"/>
    <property type="match status" value="1"/>
</dbReference>
<organism evidence="4 5">
    <name type="scientific">Pristionchus pacificus</name>
    <name type="common">Parasitic nematode worm</name>
    <dbReference type="NCBI Taxonomy" id="54126"/>
    <lineage>
        <taxon>Eukaryota</taxon>
        <taxon>Metazoa</taxon>
        <taxon>Ecdysozoa</taxon>
        <taxon>Nematoda</taxon>
        <taxon>Chromadorea</taxon>
        <taxon>Rhabditida</taxon>
        <taxon>Rhabditina</taxon>
        <taxon>Diplogasteromorpha</taxon>
        <taxon>Diplogasteroidea</taxon>
        <taxon>Neodiplogasteridae</taxon>
        <taxon>Pristionchus</taxon>
    </lineage>
</organism>
<sequence>MHFLLIAALLALVTYGAAPHLPKEEFARLEAKYNLTGIFGPNYNATAVVELNLRTFDRTLRAYTCDMCGLIFVVVSALLLGVACQTPSETNVKGHVKWYLDDKGYGFLARDDGGADVFVHYTAIVCNVPDCYRTLDENEAVTFDVYLSSKGPQAANVRRSVLNEISDDLTRPVGNLISSTLGKR</sequence>
<dbReference type="PRINTS" id="PR00050">
    <property type="entry name" value="COLDSHOCK"/>
</dbReference>
<evidence type="ECO:0000259" key="2">
    <source>
        <dbReference type="PROSITE" id="PS51857"/>
    </source>
</evidence>
<dbReference type="EnsemblMetazoa" id="PPA40208.1">
    <property type="protein sequence ID" value="PPA40208.1"/>
    <property type="gene ID" value="WBGene00278577"/>
</dbReference>
<dbReference type="InterPro" id="IPR050181">
    <property type="entry name" value="Cold_shock_domain"/>
</dbReference>
<evidence type="ECO:0000256" key="1">
    <source>
        <dbReference type="SAM" id="SignalP"/>
    </source>
</evidence>
<dbReference type="SMART" id="SM00357">
    <property type="entry name" value="CSP"/>
    <property type="match status" value="1"/>
</dbReference>
<feature type="domain" description="CSD" evidence="2">
    <location>
        <begin position="91"/>
        <end position="159"/>
    </location>
</feature>
<dbReference type="Proteomes" id="UP000005239">
    <property type="component" value="Unassembled WGS sequence"/>
</dbReference>
<dbReference type="PANTHER" id="PTHR11544">
    <property type="entry name" value="COLD SHOCK DOMAIN CONTAINING PROTEINS"/>
    <property type="match status" value="1"/>
</dbReference>